<dbReference type="Proteomes" id="UP001212411">
    <property type="component" value="Chromosome 2"/>
</dbReference>
<name>A0AAE9WDG3_9SCHI</name>
<feature type="transmembrane region" description="Helical" evidence="3">
    <location>
        <begin position="504"/>
        <end position="522"/>
    </location>
</feature>
<comment type="similarity">
    <text evidence="1">Belongs to the peptidase A1 family.</text>
</comment>
<dbReference type="PANTHER" id="PTHR47966">
    <property type="entry name" value="BETA-SITE APP-CLEAVING ENZYME, ISOFORM A-RELATED"/>
    <property type="match status" value="1"/>
</dbReference>
<keyword evidence="6" id="KW-0378">Hydrolase</keyword>
<feature type="disulfide bond" evidence="2">
    <location>
        <begin position="344"/>
        <end position="379"/>
    </location>
</feature>
<evidence type="ECO:0000256" key="4">
    <source>
        <dbReference type="SAM" id="SignalP"/>
    </source>
</evidence>
<keyword evidence="7" id="KW-1185">Reference proteome</keyword>
<proteinExistence type="inferred from homology"/>
<dbReference type="InterPro" id="IPR001461">
    <property type="entry name" value="Aspartic_peptidase_A1"/>
</dbReference>
<dbReference type="PROSITE" id="PS51767">
    <property type="entry name" value="PEPTIDASE_A1"/>
    <property type="match status" value="1"/>
</dbReference>
<feature type="signal peptide" evidence="4">
    <location>
        <begin position="1"/>
        <end position="21"/>
    </location>
</feature>
<dbReference type="GeneID" id="80876489"/>
<dbReference type="KEGG" id="som:SOMG_03009"/>
<dbReference type="AlphaFoldDB" id="A0AAE9WDG3"/>
<dbReference type="CDD" id="cd05471">
    <property type="entry name" value="pepsin_like"/>
    <property type="match status" value="1"/>
</dbReference>
<feature type="domain" description="Peptidase A1" evidence="5">
    <location>
        <begin position="72"/>
        <end position="415"/>
    </location>
</feature>
<feature type="chain" id="PRO_5042010317" evidence="4">
    <location>
        <begin position="22"/>
        <end position="523"/>
    </location>
</feature>
<keyword evidence="6" id="KW-0645">Protease</keyword>
<accession>A0AAE9WDG3</accession>
<dbReference type="PANTHER" id="PTHR47966:SF51">
    <property type="entry name" value="BETA-SITE APP-CLEAVING ENZYME, ISOFORM A-RELATED"/>
    <property type="match status" value="1"/>
</dbReference>
<keyword evidence="3" id="KW-0472">Membrane</keyword>
<sequence length="523" mass="58517">MLRIQNIISFLFFLWIKSVIAYRYVDKGIVALDVVPRSVDFSSPNPHLQKRYSALVSDVSTFPLTFQSYAYYTTTLSIGQPAIPYVVAVDLDMPYTWLTYYNVLSFNPKFLGIEVDGSQWGSDELRYFLCDADAIDSCYTGNSSLSFSFMNNPKTYLVKYDDNITVAGVNVQDSLVYSHYHELNDFQFGITLKEYVPASLLPYKGVLGLAAPSEINSIDFVDSISSFKPPTFLNQLVQNDILSTPTFSLSFDATGNGTLILGAVDVTKFRGPLVTHKQTRSSHYSMTLYSVQYINSTFSSNFSLVVDAYLQTRELFMYLPYDISYALTDLMGGFIAYGFLAVPCNSIDDKSGVNFQFGCNSTIFMKTSMLVTQKIDDICVLGIRPTSTPQAVLGLAFFRNAYTVFHQKAKTISIAQAYYNISTNFTAILNENVPGASMCNQVPTSRKLSEVVETSHFPPTYTRTNWTTDILNDSVATTRLPAYNVSSMRGTMKDQNSSSRKETAYWMLLGFPAIFSIILMIAI</sequence>
<keyword evidence="3" id="KW-0812">Transmembrane</keyword>
<keyword evidence="2" id="KW-1015">Disulfide bond</keyword>
<dbReference type="InterPro" id="IPR034164">
    <property type="entry name" value="Pepsin-like_dom"/>
</dbReference>
<evidence type="ECO:0000256" key="3">
    <source>
        <dbReference type="SAM" id="Phobius"/>
    </source>
</evidence>
<dbReference type="SUPFAM" id="SSF50630">
    <property type="entry name" value="Acid proteases"/>
    <property type="match status" value="1"/>
</dbReference>
<evidence type="ECO:0000313" key="6">
    <source>
        <dbReference type="EMBL" id="WBW73900.1"/>
    </source>
</evidence>
<keyword evidence="4" id="KW-0732">Signal</keyword>
<gene>
    <name evidence="6" type="primary">yps1</name>
    <name evidence="6" type="ORF">SOMG_03009</name>
</gene>
<dbReference type="Pfam" id="PF00026">
    <property type="entry name" value="Asp"/>
    <property type="match status" value="1"/>
</dbReference>
<protein>
    <submittedName>
        <fullName evidence="6">Aspartic protease</fullName>
    </submittedName>
</protein>
<dbReference type="GO" id="GO:0004190">
    <property type="term" value="F:aspartic-type endopeptidase activity"/>
    <property type="evidence" value="ECO:0007669"/>
    <property type="project" value="InterPro"/>
</dbReference>
<keyword evidence="3" id="KW-1133">Transmembrane helix</keyword>
<evidence type="ECO:0000256" key="2">
    <source>
        <dbReference type="PIRSR" id="PIRSR601461-2"/>
    </source>
</evidence>
<evidence type="ECO:0000259" key="5">
    <source>
        <dbReference type="PROSITE" id="PS51767"/>
    </source>
</evidence>
<dbReference type="GO" id="GO:0006508">
    <property type="term" value="P:proteolysis"/>
    <property type="evidence" value="ECO:0007669"/>
    <property type="project" value="UniProtKB-KW"/>
</dbReference>
<reference evidence="6 7" key="1">
    <citation type="journal article" date="2023" name="G3 (Bethesda)">
        <title>A high-quality reference genome for the fission yeast Schizosaccharomyces osmophilus.</title>
        <authorList>
            <person name="Jia G.S."/>
            <person name="Zhang W.C."/>
            <person name="Liang Y."/>
            <person name="Liu X.H."/>
            <person name="Rhind N."/>
            <person name="Pidoux A."/>
            <person name="Brysch-Herzberg M."/>
            <person name="Du L.L."/>
        </authorList>
    </citation>
    <scope>NUCLEOTIDE SEQUENCE [LARGE SCALE GENOMIC DNA]</scope>
    <source>
        <strain evidence="6 7">CBS 15793</strain>
    </source>
</reference>
<dbReference type="InterPro" id="IPR033121">
    <property type="entry name" value="PEPTIDASE_A1"/>
</dbReference>
<dbReference type="Gene3D" id="2.40.70.10">
    <property type="entry name" value="Acid Proteases"/>
    <property type="match status" value="2"/>
</dbReference>
<evidence type="ECO:0000256" key="1">
    <source>
        <dbReference type="ARBA" id="ARBA00007447"/>
    </source>
</evidence>
<evidence type="ECO:0000313" key="7">
    <source>
        <dbReference type="Proteomes" id="UP001212411"/>
    </source>
</evidence>
<organism evidence="6 7">
    <name type="scientific">Schizosaccharomyces osmophilus</name>
    <dbReference type="NCBI Taxonomy" id="2545709"/>
    <lineage>
        <taxon>Eukaryota</taxon>
        <taxon>Fungi</taxon>
        <taxon>Dikarya</taxon>
        <taxon>Ascomycota</taxon>
        <taxon>Taphrinomycotina</taxon>
        <taxon>Schizosaccharomycetes</taxon>
        <taxon>Schizosaccharomycetales</taxon>
        <taxon>Schizosaccharomycetaceae</taxon>
        <taxon>Schizosaccharomyces</taxon>
    </lineage>
</organism>
<dbReference type="RefSeq" id="XP_056038143.1">
    <property type="nucleotide sequence ID" value="XM_056181800.1"/>
</dbReference>
<dbReference type="EMBL" id="CP115612">
    <property type="protein sequence ID" value="WBW73900.1"/>
    <property type="molecule type" value="Genomic_DNA"/>
</dbReference>
<dbReference type="InterPro" id="IPR021109">
    <property type="entry name" value="Peptidase_aspartic_dom_sf"/>
</dbReference>